<dbReference type="Pfam" id="PF00069">
    <property type="entry name" value="Pkinase"/>
    <property type="match status" value="1"/>
</dbReference>
<evidence type="ECO:0000256" key="3">
    <source>
        <dbReference type="ARBA" id="ARBA00012513"/>
    </source>
</evidence>
<evidence type="ECO:0000256" key="8">
    <source>
        <dbReference type="ARBA" id="ARBA00022840"/>
    </source>
</evidence>
<dbReference type="eggNOG" id="KOG0583">
    <property type="taxonomic scope" value="Eukaryota"/>
</dbReference>
<evidence type="ECO:0000256" key="1">
    <source>
        <dbReference type="ARBA" id="ARBA00004340"/>
    </source>
</evidence>
<dbReference type="SUPFAM" id="SSF56112">
    <property type="entry name" value="Protein kinase-like (PK-like)"/>
    <property type="match status" value="1"/>
</dbReference>
<dbReference type="Proteomes" id="UP000016665">
    <property type="component" value="Chromosome 3"/>
</dbReference>
<dbReference type="STRING" id="59894.ENSFALP00000014268"/>
<dbReference type="EC" id="2.7.11.1" evidence="3"/>
<evidence type="ECO:0000256" key="2">
    <source>
        <dbReference type="ARBA" id="ARBA00005505"/>
    </source>
</evidence>
<dbReference type="AlphaFoldDB" id="U3KGW4"/>
<comment type="subcellular location">
    <subcellularLocation>
        <location evidence="1">Host cell</location>
    </subcellularLocation>
</comment>
<evidence type="ECO:0000313" key="12">
    <source>
        <dbReference type="Ensembl" id="ENSFALP00000014268.2"/>
    </source>
</evidence>
<dbReference type="Gene3D" id="3.30.200.20">
    <property type="entry name" value="Phosphorylase Kinase, domain 1"/>
    <property type="match status" value="1"/>
</dbReference>
<dbReference type="InterPro" id="IPR000719">
    <property type="entry name" value="Prot_kinase_dom"/>
</dbReference>
<feature type="domain" description="Protein kinase" evidence="11">
    <location>
        <begin position="1"/>
        <end position="281"/>
    </location>
</feature>
<reference evidence="12" key="2">
    <citation type="submission" date="2025-08" db="UniProtKB">
        <authorList>
            <consortium name="Ensembl"/>
        </authorList>
    </citation>
    <scope>IDENTIFICATION</scope>
</reference>
<evidence type="ECO:0000259" key="11">
    <source>
        <dbReference type="PROSITE" id="PS50011"/>
    </source>
</evidence>
<dbReference type="GO" id="GO:0043066">
    <property type="term" value="P:negative regulation of apoptotic process"/>
    <property type="evidence" value="ECO:0007669"/>
    <property type="project" value="TreeGrafter"/>
</dbReference>
<comment type="catalytic activity">
    <reaction evidence="9">
        <text>L-threonyl-[protein] + ATP = O-phospho-L-threonyl-[protein] + ADP + H(+)</text>
        <dbReference type="Rhea" id="RHEA:46608"/>
        <dbReference type="Rhea" id="RHEA-COMP:11060"/>
        <dbReference type="Rhea" id="RHEA-COMP:11605"/>
        <dbReference type="ChEBI" id="CHEBI:15378"/>
        <dbReference type="ChEBI" id="CHEBI:30013"/>
        <dbReference type="ChEBI" id="CHEBI:30616"/>
        <dbReference type="ChEBI" id="CHEBI:61977"/>
        <dbReference type="ChEBI" id="CHEBI:456216"/>
        <dbReference type="EC" id="2.7.11.1"/>
    </reaction>
</comment>
<dbReference type="PANTHER" id="PTHR22984">
    <property type="entry name" value="SERINE/THREONINE-PROTEIN KINASE PIM"/>
    <property type="match status" value="1"/>
</dbReference>
<keyword evidence="6" id="KW-0547">Nucleotide-binding</keyword>
<dbReference type="InterPro" id="IPR011009">
    <property type="entry name" value="Kinase-like_dom_sf"/>
</dbReference>
<dbReference type="PROSITE" id="PS50011">
    <property type="entry name" value="PROTEIN_KINASE_DOM"/>
    <property type="match status" value="1"/>
</dbReference>
<protein>
    <recommendedName>
        <fullName evidence="3">non-specific serine/threonine protein kinase</fullName>
        <ecNumber evidence="3">2.7.11.1</ecNumber>
    </recommendedName>
</protein>
<reference evidence="12 13" key="1">
    <citation type="journal article" date="2012" name="Nature">
        <title>The genomic landscape of species divergence in Ficedula flycatchers.</title>
        <authorList>
            <person name="Ellegren H."/>
            <person name="Smeds L."/>
            <person name="Burri R."/>
            <person name="Olason P.I."/>
            <person name="Backstrom N."/>
            <person name="Kawakami T."/>
            <person name="Kunstner A."/>
            <person name="Makinen H."/>
            <person name="Nadachowska-Brzyska K."/>
            <person name="Qvarnstrom A."/>
            <person name="Uebbing S."/>
            <person name="Wolf J.B."/>
        </authorList>
    </citation>
    <scope>NUCLEOTIDE SEQUENCE [LARGE SCALE GENOMIC DNA]</scope>
</reference>
<dbReference type="GO" id="GO:0005524">
    <property type="term" value="F:ATP binding"/>
    <property type="evidence" value="ECO:0007669"/>
    <property type="project" value="UniProtKB-KW"/>
</dbReference>
<evidence type="ECO:0000256" key="5">
    <source>
        <dbReference type="ARBA" id="ARBA00022679"/>
    </source>
</evidence>
<keyword evidence="4" id="KW-0723">Serine/threonine-protein kinase</keyword>
<evidence type="ECO:0000256" key="6">
    <source>
        <dbReference type="ARBA" id="ARBA00022741"/>
    </source>
</evidence>
<evidence type="ECO:0000256" key="9">
    <source>
        <dbReference type="ARBA" id="ARBA00047899"/>
    </source>
</evidence>
<organism evidence="12 13">
    <name type="scientific">Ficedula albicollis</name>
    <name type="common">Collared flycatcher</name>
    <name type="synonym">Muscicapa albicollis</name>
    <dbReference type="NCBI Taxonomy" id="59894"/>
    <lineage>
        <taxon>Eukaryota</taxon>
        <taxon>Metazoa</taxon>
        <taxon>Chordata</taxon>
        <taxon>Craniata</taxon>
        <taxon>Vertebrata</taxon>
        <taxon>Euteleostomi</taxon>
        <taxon>Archelosauria</taxon>
        <taxon>Archosauria</taxon>
        <taxon>Dinosauria</taxon>
        <taxon>Saurischia</taxon>
        <taxon>Theropoda</taxon>
        <taxon>Coelurosauria</taxon>
        <taxon>Aves</taxon>
        <taxon>Neognathae</taxon>
        <taxon>Neoaves</taxon>
        <taxon>Telluraves</taxon>
        <taxon>Australaves</taxon>
        <taxon>Passeriformes</taxon>
        <taxon>Muscicapidae</taxon>
        <taxon>Ficedula</taxon>
    </lineage>
</organism>
<evidence type="ECO:0000256" key="10">
    <source>
        <dbReference type="ARBA" id="ARBA00048679"/>
    </source>
</evidence>
<evidence type="ECO:0000256" key="4">
    <source>
        <dbReference type="ARBA" id="ARBA00022527"/>
    </source>
</evidence>
<comment type="catalytic activity">
    <reaction evidence="10">
        <text>L-seryl-[protein] + ATP = O-phospho-L-seryl-[protein] + ADP + H(+)</text>
        <dbReference type="Rhea" id="RHEA:17989"/>
        <dbReference type="Rhea" id="RHEA-COMP:9863"/>
        <dbReference type="Rhea" id="RHEA-COMP:11604"/>
        <dbReference type="ChEBI" id="CHEBI:15378"/>
        <dbReference type="ChEBI" id="CHEBI:29999"/>
        <dbReference type="ChEBI" id="CHEBI:30616"/>
        <dbReference type="ChEBI" id="CHEBI:83421"/>
        <dbReference type="ChEBI" id="CHEBI:456216"/>
        <dbReference type="EC" id="2.7.11.1"/>
    </reaction>
</comment>
<evidence type="ECO:0000256" key="7">
    <source>
        <dbReference type="ARBA" id="ARBA00022777"/>
    </source>
</evidence>
<accession>U3KGW4</accession>
<name>U3KGW4_FICAL</name>
<dbReference type="SMART" id="SM00220">
    <property type="entry name" value="S_TKc"/>
    <property type="match status" value="1"/>
</dbReference>
<keyword evidence="7" id="KW-0418">Kinase</keyword>
<proteinExistence type="inferred from homology"/>
<dbReference type="GO" id="GO:0043657">
    <property type="term" value="C:host cell"/>
    <property type="evidence" value="ECO:0007669"/>
    <property type="project" value="UniProtKB-SubCell"/>
</dbReference>
<keyword evidence="13" id="KW-1185">Reference proteome</keyword>
<dbReference type="HOGENOM" id="CLU_000288_63_0_1"/>
<dbReference type="PANTHER" id="PTHR22984:SF25">
    <property type="entry name" value="PROTEIN KINASE DOMAIN-CONTAINING PROTEIN"/>
    <property type="match status" value="1"/>
</dbReference>
<comment type="similarity">
    <text evidence="2">Belongs to the protein kinase superfamily. CAMK Ser/Thr protein kinase family. PIM subfamily.</text>
</comment>
<dbReference type="GO" id="GO:0005737">
    <property type="term" value="C:cytoplasm"/>
    <property type="evidence" value="ECO:0007669"/>
    <property type="project" value="TreeGrafter"/>
</dbReference>
<dbReference type="Gene3D" id="1.10.510.10">
    <property type="entry name" value="Transferase(Phosphotransferase) domain 1"/>
    <property type="match status" value="1"/>
</dbReference>
<sequence>MGAEVDSQGSQYSIIFRIQTHAIQFPNNTTNITEGINSEAQQMTSLEMLLSPASSSPLCLVDVMCSAASHDGTLVPLELVLNWMVSCPGFCGIVQLLDWFKLPDDFTLVMEHPEHCQDLWHFLEAGGFLPKPMAWGLFRQVLQAVQHRTSCDVLHRHIKAENVLVDLASGEVKLIDLGCGTILQDTFYTWMAGTREYYPPEWTLFGCYHGHQPATIWSLGILLYQLVCGHLPLKTREDIVQGQLFFPPQVSHECQHLIRWCLSMDPADRPCLEDILQHSWLQETHLAQETAEIHPSLDLDETAKEQSFGIPIFRRELSAS</sequence>
<dbReference type="GO" id="GO:0007346">
    <property type="term" value="P:regulation of mitotic cell cycle"/>
    <property type="evidence" value="ECO:0007669"/>
    <property type="project" value="TreeGrafter"/>
</dbReference>
<dbReference type="Ensembl" id="ENSFALT00000014327.2">
    <property type="protein sequence ID" value="ENSFALP00000014268.2"/>
    <property type="gene ID" value="ENSFALG00000013671.2"/>
</dbReference>
<keyword evidence="8" id="KW-0067">ATP-binding</keyword>
<dbReference type="GeneTree" id="ENSGT00940000153394"/>
<keyword evidence="5" id="KW-0808">Transferase</keyword>
<reference evidence="12" key="3">
    <citation type="submission" date="2025-09" db="UniProtKB">
        <authorList>
            <consortium name="Ensembl"/>
        </authorList>
    </citation>
    <scope>IDENTIFICATION</scope>
</reference>
<dbReference type="InterPro" id="IPR051138">
    <property type="entry name" value="PIM_Ser/Thr_kinase"/>
</dbReference>
<dbReference type="GO" id="GO:0004674">
    <property type="term" value="F:protein serine/threonine kinase activity"/>
    <property type="evidence" value="ECO:0007669"/>
    <property type="project" value="UniProtKB-KW"/>
</dbReference>
<evidence type="ECO:0000313" key="13">
    <source>
        <dbReference type="Proteomes" id="UP000016665"/>
    </source>
</evidence>